<gene>
    <name evidence="3" type="ORF">AN477_04150</name>
</gene>
<dbReference type="InterPro" id="IPR016300">
    <property type="entry name" value="ATPase_ArsA/GET3"/>
</dbReference>
<evidence type="ECO:0000259" key="2">
    <source>
        <dbReference type="Pfam" id="PF02374"/>
    </source>
</evidence>
<dbReference type="EMBL" id="LJCO01000015">
    <property type="protein sequence ID" value="KPV45061.1"/>
    <property type="molecule type" value="Genomic_DNA"/>
</dbReference>
<organism evidence="3 4">
    <name type="scientific">Alicyclobacillus ferrooxydans</name>
    <dbReference type="NCBI Taxonomy" id="471514"/>
    <lineage>
        <taxon>Bacteria</taxon>
        <taxon>Bacillati</taxon>
        <taxon>Bacillota</taxon>
        <taxon>Bacilli</taxon>
        <taxon>Bacillales</taxon>
        <taxon>Alicyclobacillaceae</taxon>
        <taxon>Alicyclobacillus</taxon>
    </lineage>
</organism>
<dbReference type="Gene3D" id="3.40.50.300">
    <property type="entry name" value="P-loop containing nucleotide triphosphate hydrolases"/>
    <property type="match status" value="1"/>
</dbReference>
<dbReference type="CDD" id="cd02035">
    <property type="entry name" value="ArsA"/>
    <property type="match status" value="1"/>
</dbReference>
<evidence type="ECO:0000313" key="3">
    <source>
        <dbReference type="EMBL" id="KPV45061.1"/>
    </source>
</evidence>
<name>A0A0N8PPR5_9BACL</name>
<keyword evidence="4" id="KW-1185">Reference proteome</keyword>
<dbReference type="Proteomes" id="UP000050482">
    <property type="component" value="Unassembled WGS sequence"/>
</dbReference>
<dbReference type="AlphaFoldDB" id="A0A0N8PPR5"/>
<evidence type="ECO:0000313" key="4">
    <source>
        <dbReference type="Proteomes" id="UP000050482"/>
    </source>
</evidence>
<evidence type="ECO:0000256" key="1">
    <source>
        <dbReference type="ARBA" id="ARBA00011040"/>
    </source>
</evidence>
<dbReference type="OrthoDB" id="9780677at2"/>
<proteinExistence type="inferred from homology"/>
<comment type="caution">
    <text evidence="3">The sequence shown here is derived from an EMBL/GenBank/DDBJ whole genome shotgun (WGS) entry which is preliminary data.</text>
</comment>
<comment type="similarity">
    <text evidence="1">Belongs to the arsA ATPase family.</text>
</comment>
<dbReference type="GO" id="GO:0005524">
    <property type="term" value="F:ATP binding"/>
    <property type="evidence" value="ECO:0007669"/>
    <property type="project" value="InterPro"/>
</dbReference>
<protein>
    <submittedName>
        <fullName evidence="3">Arsenic ABC transporter ATPase</fullName>
    </submittedName>
</protein>
<dbReference type="InterPro" id="IPR027417">
    <property type="entry name" value="P-loop_NTPase"/>
</dbReference>
<dbReference type="RefSeq" id="WP_054967919.1">
    <property type="nucleotide sequence ID" value="NZ_LJCO01000015.1"/>
</dbReference>
<accession>A0A0N8PPR5</accession>
<dbReference type="Pfam" id="PF02374">
    <property type="entry name" value="ArsA_ATPase"/>
    <property type="match status" value="1"/>
</dbReference>
<reference evidence="3 4" key="1">
    <citation type="submission" date="2015-09" db="EMBL/GenBank/DDBJ databases">
        <title>Draft genome sequence of Alicyclobacillus ferrooxydans DSM 22381.</title>
        <authorList>
            <person name="Hemp J."/>
        </authorList>
    </citation>
    <scope>NUCLEOTIDE SEQUENCE [LARGE SCALE GENOMIC DNA]</scope>
    <source>
        <strain evidence="3 4">TC-34</strain>
    </source>
</reference>
<dbReference type="PANTHER" id="PTHR10803:SF3">
    <property type="entry name" value="ATPASE GET3"/>
    <property type="match status" value="1"/>
</dbReference>
<dbReference type="NCBIfam" id="TIGR00345">
    <property type="entry name" value="GET3_arsA_TRC40"/>
    <property type="match status" value="1"/>
</dbReference>
<dbReference type="STRING" id="471514.AN477_04150"/>
<feature type="domain" description="ArsA/GET3 Anion-transporting ATPase-like" evidence="2">
    <location>
        <begin position="2"/>
        <end position="285"/>
    </location>
</feature>
<dbReference type="GO" id="GO:0016887">
    <property type="term" value="F:ATP hydrolysis activity"/>
    <property type="evidence" value="ECO:0007669"/>
    <property type="project" value="InterPro"/>
</dbReference>
<dbReference type="InterPro" id="IPR025723">
    <property type="entry name" value="ArsA/GET3_ATPase-like"/>
</dbReference>
<sequence>MTKFLFFSGKGGVGKTSLSSSAAVMLAQRGEKTLLVTTDPASNLGDVFHQSVGLLATPVVGVDNLYIQEIDPVESLRLYKERALAPLRELFPEDVVRSIEEKMSGPCTEEIATFDQFIACMHQPDYDYVIFDTAPTGHTLRLLELPGSWSAHIEMSAQGTGQTCIGGVEALTASKKQYDQAVQALRDGNRTQFVFVTRPDRIAIQEMMRSSKELQKLNIDNQMAIVNGVIPEEDRDHPYAARRWAVQSKYLAQVQAVFTGRIVEIPLYPDDVVGLDNISEVGRDLAHVLAV</sequence>
<dbReference type="PATRIC" id="fig|471514.4.peg.4074"/>
<dbReference type="PANTHER" id="PTHR10803">
    <property type="entry name" value="ARSENICAL PUMP-DRIVING ATPASE ARSENITE-TRANSLOCATING ATPASE"/>
    <property type="match status" value="1"/>
</dbReference>
<dbReference type="SUPFAM" id="SSF52540">
    <property type="entry name" value="P-loop containing nucleoside triphosphate hydrolases"/>
    <property type="match status" value="1"/>
</dbReference>